<protein>
    <submittedName>
        <fullName evidence="2">Uncharacterized protein</fullName>
    </submittedName>
</protein>
<feature type="signal peptide" evidence="1">
    <location>
        <begin position="1"/>
        <end position="18"/>
    </location>
</feature>
<evidence type="ECO:0000313" key="3">
    <source>
        <dbReference type="Proteomes" id="UP000829685"/>
    </source>
</evidence>
<sequence>MYSKTFFVAAVLSGLVISGPLPGSSELQSREPGKNVAITDAEWARLKGAGLKAREVSALAGRTPASKHNVPITDEEYEALKAGGLMARDDNESGVQARDKVMNCGHLVTGEGGSNGHGKWIPVGAFGEAVSTFCNAYVGTDIEKGHETSDTYPIKLTNQKNDKINGPDGKLTFAIYNTEKSGTYAVDYATCARAMKAPLGNHISKRGEDGEEYVYLGKRDNCYGKKHKDYEGGYYKVDGIGAFGSEVYAA</sequence>
<reference evidence="2" key="1">
    <citation type="submission" date="2021-03" db="EMBL/GenBank/DDBJ databases">
        <title>Revisited historic fungal species revealed as producer of novel bioactive compounds through whole genome sequencing and comparative genomics.</title>
        <authorList>
            <person name="Vignolle G.A."/>
            <person name="Hochenegger N."/>
            <person name="Mach R.L."/>
            <person name="Mach-Aigner A.R."/>
            <person name="Javad Rahimi M."/>
            <person name="Salim K.A."/>
            <person name="Chan C.M."/>
            <person name="Lim L.B.L."/>
            <person name="Cai F."/>
            <person name="Druzhinina I.S."/>
            <person name="U'Ren J.M."/>
            <person name="Derntl C."/>
        </authorList>
    </citation>
    <scope>NUCLEOTIDE SEQUENCE</scope>
    <source>
        <strain evidence="2">TUCIM 5799</strain>
    </source>
</reference>
<dbReference type="EMBL" id="JAFIMR010000063">
    <property type="protein sequence ID" value="KAI1852142.1"/>
    <property type="molecule type" value="Genomic_DNA"/>
</dbReference>
<feature type="chain" id="PRO_5040148780" evidence="1">
    <location>
        <begin position="19"/>
        <end position="250"/>
    </location>
</feature>
<gene>
    <name evidence="2" type="ORF">JX265_013113</name>
</gene>
<dbReference type="Proteomes" id="UP000829685">
    <property type="component" value="Unassembled WGS sequence"/>
</dbReference>
<comment type="caution">
    <text evidence="2">The sequence shown here is derived from an EMBL/GenBank/DDBJ whole genome shotgun (WGS) entry which is preliminary data.</text>
</comment>
<evidence type="ECO:0000313" key="2">
    <source>
        <dbReference type="EMBL" id="KAI1852142.1"/>
    </source>
</evidence>
<organism evidence="2 3">
    <name type="scientific">Neoarthrinium moseri</name>
    <dbReference type="NCBI Taxonomy" id="1658444"/>
    <lineage>
        <taxon>Eukaryota</taxon>
        <taxon>Fungi</taxon>
        <taxon>Dikarya</taxon>
        <taxon>Ascomycota</taxon>
        <taxon>Pezizomycotina</taxon>
        <taxon>Sordariomycetes</taxon>
        <taxon>Xylariomycetidae</taxon>
        <taxon>Amphisphaeriales</taxon>
        <taxon>Apiosporaceae</taxon>
        <taxon>Neoarthrinium</taxon>
    </lineage>
</organism>
<evidence type="ECO:0000256" key="1">
    <source>
        <dbReference type="SAM" id="SignalP"/>
    </source>
</evidence>
<name>A0A9P9W9B1_9PEZI</name>
<keyword evidence="1" id="KW-0732">Signal</keyword>
<accession>A0A9P9W9B1</accession>
<proteinExistence type="predicted"/>
<keyword evidence="3" id="KW-1185">Reference proteome</keyword>
<dbReference type="AlphaFoldDB" id="A0A9P9W9B1"/>